<keyword evidence="3 9" id="KW-0436">Ligase</keyword>
<dbReference type="GO" id="GO:0004819">
    <property type="term" value="F:glutamine-tRNA ligase activity"/>
    <property type="evidence" value="ECO:0007669"/>
    <property type="project" value="UniProtKB-UniRule"/>
</dbReference>
<dbReference type="HAMAP" id="MF_00126">
    <property type="entry name" value="Gln_tRNA_synth"/>
    <property type="match status" value="1"/>
</dbReference>
<dbReference type="InterPro" id="IPR022861">
    <property type="entry name" value="Gln_tRNA_ligase_bac"/>
</dbReference>
<dbReference type="Gene3D" id="3.90.800.10">
    <property type="entry name" value="Glutamyl-tRNA Synthetase, Domain 3"/>
    <property type="match status" value="1"/>
</dbReference>
<dbReference type="PANTHER" id="PTHR43097">
    <property type="entry name" value="GLUTAMINE-TRNA LIGASE"/>
    <property type="match status" value="1"/>
</dbReference>
<name>Q6AJL3_DESPS</name>
<evidence type="ECO:0000256" key="5">
    <source>
        <dbReference type="ARBA" id="ARBA00022840"/>
    </source>
</evidence>
<feature type="short sequence motif" description="'KMSKS' region" evidence="9">
    <location>
        <begin position="278"/>
        <end position="282"/>
    </location>
</feature>
<dbReference type="RefSeq" id="WP_011189979.1">
    <property type="nucleotide sequence ID" value="NC_006138.1"/>
</dbReference>
<evidence type="ECO:0000313" key="14">
    <source>
        <dbReference type="EMBL" id="CAG37467.1"/>
    </source>
</evidence>
<dbReference type="GO" id="GO:0006424">
    <property type="term" value="P:glutamyl-tRNA aminoacylation"/>
    <property type="evidence" value="ECO:0007669"/>
    <property type="project" value="UniProtKB-UniRule"/>
</dbReference>
<evidence type="ECO:0000313" key="15">
    <source>
        <dbReference type="Proteomes" id="UP000000602"/>
    </source>
</evidence>
<dbReference type="EMBL" id="CR522870">
    <property type="protein sequence ID" value="CAG37467.1"/>
    <property type="molecule type" value="Genomic_DNA"/>
</dbReference>
<dbReference type="STRING" id="177439.DP2738"/>
<organism evidence="14 15">
    <name type="scientific">Desulfotalea psychrophila (strain LSv54 / DSM 12343)</name>
    <dbReference type="NCBI Taxonomy" id="177439"/>
    <lineage>
        <taxon>Bacteria</taxon>
        <taxon>Pseudomonadati</taxon>
        <taxon>Thermodesulfobacteriota</taxon>
        <taxon>Desulfobulbia</taxon>
        <taxon>Desulfobulbales</taxon>
        <taxon>Desulfocapsaceae</taxon>
        <taxon>Desulfotalea</taxon>
    </lineage>
</organism>
<evidence type="ECO:0000256" key="1">
    <source>
        <dbReference type="ARBA" id="ARBA00005594"/>
    </source>
</evidence>
<feature type="domain" description="tRNA synthetases class I (E and Q) anti-codon binding" evidence="13">
    <location>
        <begin position="468"/>
        <end position="543"/>
    </location>
</feature>
<feature type="binding site" evidence="9">
    <location>
        <position position="241"/>
    </location>
    <ligand>
        <name>ATP</name>
        <dbReference type="ChEBI" id="CHEBI:30616"/>
    </ligand>
</feature>
<comment type="subcellular location">
    <subcellularLocation>
        <location evidence="9">Cytoplasm</location>
    </subcellularLocation>
</comment>
<keyword evidence="5 9" id="KW-0067">ATP-binding</keyword>
<dbReference type="Pfam" id="PF20974">
    <property type="entry name" value="tRNA-synt_1c_C2"/>
    <property type="match status" value="1"/>
</dbReference>
<dbReference type="FunFam" id="3.90.800.10:FF:000001">
    <property type="entry name" value="Glutamine--tRNA ligase"/>
    <property type="match status" value="1"/>
</dbReference>
<dbReference type="FunFam" id="1.10.1160.10:FF:000001">
    <property type="entry name" value="Glutamine--tRNA ligase"/>
    <property type="match status" value="1"/>
</dbReference>
<dbReference type="HOGENOM" id="CLU_001882_2_3_7"/>
<keyword evidence="4 9" id="KW-0547">Nucleotide-binding</keyword>
<evidence type="ECO:0000256" key="6">
    <source>
        <dbReference type="ARBA" id="ARBA00022917"/>
    </source>
</evidence>
<keyword evidence="15" id="KW-1185">Reference proteome</keyword>
<protein>
    <recommendedName>
        <fullName evidence="9">Glutamine--tRNA ligase</fullName>
        <ecNumber evidence="9">6.1.1.18</ecNumber>
    </recommendedName>
    <alternativeName>
        <fullName evidence="9">Glutaminyl-tRNA synthetase</fullName>
        <shortName evidence="9">GlnRS</shortName>
    </alternativeName>
</protein>
<dbReference type="FunFam" id="2.40.240.10:FF:000007">
    <property type="entry name" value="Glutamine--tRNA ligase"/>
    <property type="match status" value="1"/>
</dbReference>
<evidence type="ECO:0000256" key="2">
    <source>
        <dbReference type="ARBA" id="ARBA00022490"/>
    </source>
</evidence>
<proteinExistence type="inferred from homology"/>
<dbReference type="InterPro" id="IPR020058">
    <property type="entry name" value="Glu/Gln-tRNA-synth_Ib_cat-dom"/>
</dbReference>
<dbReference type="Pfam" id="PF03950">
    <property type="entry name" value="tRNA-synt_1c_C"/>
    <property type="match status" value="1"/>
</dbReference>
<dbReference type="InterPro" id="IPR049437">
    <property type="entry name" value="tRNA-synt_1c_C2"/>
</dbReference>
<dbReference type="AlphaFoldDB" id="Q6AJL3"/>
<keyword evidence="6 9" id="KW-0648">Protein biosynthesis</keyword>
<dbReference type="eggNOG" id="COG0008">
    <property type="taxonomic scope" value="Bacteria"/>
</dbReference>
<evidence type="ECO:0000259" key="13">
    <source>
        <dbReference type="Pfam" id="PF20974"/>
    </source>
</evidence>
<dbReference type="GO" id="GO:0006425">
    <property type="term" value="P:glutaminyl-tRNA aminoacylation"/>
    <property type="evidence" value="ECO:0007669"/>
    <property type="project" value="UniProtKB-UniRule"/>
</dbReference>
<evidence type="ECO:0000256" key="8">
    <source>
        <dbReference type="ARBA" id="ARBA00048270"/>
    </source>
</evidence>
<feature type="domain" description="Glutamyl/glutaminyl-tRNA synthetase class Ib catalytic" evidence="11">
    <location>
        <begin position="39"/>
        <end position="334"/>
    </location>
</feature>
<comment type="similarity">
    <text evidence="1 9 10">Belongs to the class-I aminoacyl-tRNA synthetase family.</text>
</comment>
<evidence type="ECO:0000256" key="10">
    <source>
        <dbReference type="RuleBase" id="RU363037"/>
    </source>
</evidence>
<dbReference type="InterPro" id="IPR020056">
    <property type="entry name" value="Rbsml_bL25/Gln-tRNA_synth_N"/>
</dbReference>
<dbReference type="SUPFAM" id="SSF52374">
    <property type="entry name" value="Nucleotidylyl transferase"/>
    <property type="match status" value="1"/>
</dbReference>
<dbReference type="PANTHER" id="PTHR43097:SF5">
    <property type="entry name" value="GLUTAMATE--TRNA LIGASE"/>
    <property type="match status" value="1"/>
</dbReference>
<dbReference type="KEGG" id="dps:DP2738"/>
<feature type="binding site" evidence="9">
    <location>
        <position position="222"/>
    </location>
    <ligand>
        <name>L-glutamine</name>
        <dbReference type="ChEBI" id="CHEBI:58359"/>
    </ligand>
</feature>
<feature type="binding site" evidence="9">
    <location>
        <begin position="51"/>
        <end position="57"/>
    </location>
    <ligand>
        <name>ATP</name>
        <dbReference type="ChEBI" id="CHEBI:30616"/>
    </ligand>
</feature>
<keyword evidence="2 9" id="KW-0963">Cytoplasm</keyword>
<evidence type="ECO:0000256" key="9">
    <source>
        <dbReference type="HAMAP-Rule" id="MF_00126"/>
    </source>
</evidence>
<feature type="binding site" evidence="9">
    <location>
        <begin position="279"/>
        <end position="281"/>
    </location>
    <ligand>
        <name>ATP</name>
        <dbReference type="ChEBI" id="CHEBI:30616"/>
    </ligand>
</feature>
<dbReference type="Gene3D" id="1.10.1160.10">
    <property type="entry name" value="Glutamyl-trna Synthetase, Domain 2"/>
    <property type="match status" value="1"/>
</dbReference>
<dbReference type="EC" id="6.1.1.18" evidence="9"/>
<evidence type="ECO:0000259" key="11">
    <source>
        <dbReference type="Pfam" id="PF00749"/>
    </source>
</evidence>
<dbReference type="NCBIfam" id="TIGR00440">
    <property type="entry name" value="glnS"/>
    <property type="match status" value="1"/>
</dbReference>
<feature type="binding site" evidence="9">
    <location>
        <begin position="45"/>
        <end position="47"/>
    </location>
    <ligand>
        <name>ATP</name>
        <dbReference type="ChEBI" id="CHEBI:30616"/>
    </ligand>
</feature>
<dbReference type="InterPro" id="IPR000924">
    <property type="entry name" value="Glu/Gln-tRNA-synth"/>
</dbReference>
<dbReference type="InterPro" id="IPR020059">
    <property type="entry name" value="Glu/Gln-tRNA-synth_Ib_codon-bd"/>
</dbReference>
<dbReference type="InterPro" id="IPR020061">
    <property type="entry name" value="Glu_tRNA_lig_a-bdl"/>
</dbReference>
<dbReference type="InterPro" id="IPR011035">
    <property type="entry name" value="Ribosomal_bL25/Gln-tRNA_synth"/>
</dbReference>
<dbReference type="Pfam" id="PF00749">
    <property type="entry name" value="tRNA-synt_1c"/>
    <property type="match status" value="1"/>
</dbReference>
<dbReference type="Proteomes" id="UP000000602">
    <property type="component" value="Chromosome"/>
</dbReference>
<comment type="caution">
    <text evidence="9">Lacks conserved residue(s) required for the propagation of feature annotation.</text>
</comment>
<accession>Q6AJL3</accession>
<dbReference type="InterPro" id="IPR050132">
    <property type="entry name" value="Gln/Glu-tRNA_Ligase"/>
</dbReference>
<keyword evidence="7 9" id="KW-0030">Aminoacyl-tRNA synthetase</keyword>
<evidence type="ECO:0000259" key="12">
    <source>
        <dbReference type="Pfam" id="PF03950"/>
    </source>
</evidence>
<feature type="binding site" evidence="9">
    <location>
        <begin position="271"/>
        <end position="272"/>
    </location>
    <ligand>
        <name>ATP</name>
        <dbReference type="ChEBI" id="CHEBI:30616"/>
    </ligand>
</feature>
<sequence>MATNERIEEKGEEEHKKTLDFIRQIIAEDLRTGKHKQPVTRFPPEPNGFLHIGHAKSICLNFGIGQENNSPCHLRFDDTNPSKEESIYVDSIKKDVSWLGFDWGEDLFFSSNYFEQIYDYALQLIKMGKAYVCQLNAEQMREYRGTLTEPGKDSPYRDRAIAENLDLFERMARGEFDEGSHVLRAKIDMASPNINLRDPIIYRILKIEHHRTGDKWQIYPMYDFTHALSDAIEGITHSLCTLEFQDHRPLYDWVLDTLATPCHPRQIEFARLNLTYTVMSKRKLLQMVQKNYVSGWDDPRMLTISGLRRRGYTPASIRNFCAEIGLAKRESWIEMGVLENEIRNDLNPSAQRAMCVLDPIKLIIDNYPEEKEEEVVAKIHPQNPEMGTKTLPFSRELYIERNDFMENPPGKFRRLGPGKEVRLRYGYYIQYASHLKDETTGEITEIHCTYDPESRGGSSPDGRKVKGTIHWVSAKHALDCTVHLYDRLFNVENPDADKEVDFLEHLNKDSKLVLRHAKAEPALATLPVGESVQFERQGYFCVDSVDSTEENIVFNRVVTLRDSWAKINK</sequence>
<dbReference type="NCBIfam" id="NF011291">
    <property type="entry name" value="PRK14703.1"/>
    <property type="match status" value="1"/>
</dbReference>
<evidence type="ECO:0000256" key="3">
    <source>
        <dbReference type="ARBA" id="ARBA00022598"/>
    </source>
</evidence>
<evidence type="ECO:0000256" key="7">
    <source>
        <dbReference type="ARBA" id="ARBA00023146"/>
    </source>
</evidence>
<dbReference type="PRINTS" id="PR00987">
    <property type="entry name" value="TRNASYNTHGLU"/>
</dbReference>
<dbReference type="SUPFAM" id="SSF50715">
    <property type="entry name" value="Ribosomal protein L25-like"/>
    <property type="match status" value="1"/>
</dbReference>
<feature type="binding site" evidence="9">
    <location>
        <position position="77"/>
    </location>
    <ligand>
        <name>L-glutamine</name>
        <dbReference type="ChEBI" id="CHEBI:58359"/>
    </ligand>
</feature>
<dbReference type="InterPro" id="IPR001412">
    <property type="entry name" value="aa-tRNA-synth_I_CS"/>
</dbReference>
<reference evidence="15" key="1">
    <citation type="journal article" date="2004" name="Environ. Microbiol.">
        <title>The genome of Desulfotalea psychrophila, a sulfate-reducing bacterium from permanently cold Arctic sediments.</title>
        <authorList>
            <person name="Rabus R."/>
            <person name="Ruepp A."/>
            <person name="Frickey T."/>
            <person name="Rattei T."/>
            <person name="Fartmann B."/>
            <person name="Stark M."/>
            <person name="Bauer M."/>
            <person name="Zibat A."/>
            <person name="Lombardot T."/>
            <person name="Becker I."/>
            <person name="Amann J."/>
            <person name="Gellner K."/>
            <person name="Teeling H."/>
            <person name="Leuschner W.D."/>
            <person name="Gloeckner F.-O."/>
            <person name="Lupas A.N."/>
            <person name="Amann R."/>
            <person name="Klenk H.-P."/>
        </authorList>
    </citation>
    <scope>NUCLEOTIDE SEQUENCE [LARGE SCALE GENOMIC DNA]</scope>
    <source>
        <strain evidence="15">DSM 12343 / LSv54</strain>
    </source>
</reference>
<comment type="catalytic activity">
    <reaction evidence="8 9">
        <text>tRNA(Gln) + L-glutamine + ATP = L-glutaminyl-tRNA(Gln) + AMP + diphosphate</text>
        <dbReference type="Rhea" id="RHEA:20121"/>
        <dbReference type="Rhea" id="RHEA-COMP:9662"/>
        <dbReference type="Rhea" id="RHEA-COMP:9681"/>
        <dbReference type="ChEBI" id="CHEBI:30616"/>
        <dbReference type="ChEBI" id="CHEBI:33019"/>
        <dbReference type="ChEBI" id="CHEBI:58359"/>
        <dbReference type="ChEBI" id="CHEBI:78442"/>
        <dbReference type="ChEBI" id="CHEBI:78521"/>
        <dbReference type="ChEBI" id="CHEBI:456215"/>
        <dbReference type="EC" id="6.1.1.18"/>
    </reaction>
</comment>
<dbReference type="GO" id="GO:0005829">
    <property type="term" value="C:cytosol"/>
    <property type="evidence" value="ECO:0007669"/>
    <property type="project" value="TreeGrafter"/>
</dbReference>
<dbReference type="PROSITE" id="PS00178">
    <property type="entry name" value="AA_TRNA_LIGASE_I"/>
    <property type="match status" value="1"/>
</dbReference>
<feature type="short sequence motif" description="'HIGH' region" evidence="9">
    <location>
        <begin position="44"/>
        <end position="54"/>
    </location>
</feature>
<dbReference type="InterPro" id="IPR004514">
    <property type="entry name" value="Gln-tRNA-synth"/>
</dbReference>
<dbReference type="InterPro" id="IPR014729">
    <property type="entry name" value="Rossmann-like_a/b/a_fold"/>
</dbReference>
<dbReference type="Gene3D" id="2.40.240.10">
    <property type="entry name" value="Ribosomal Protein L25, Chain P"/>
    <property type="match status" value="2"/>
</dbReference>
<gene>
    <name evidence="9" type="primary">glnS</name>
    <name evidence="14" type="ordered locus">DP2738</name>
</gene>
<dbReference type="Gene3D" id="3.40.50.620">
    <property type="entry name" value="HUPs"/>
    <property type="match status" value="1"/>
</dbReference>
<dbReference type="OrthoDB" id="9807503at2"/>
<dbReference type="FunFam" id="3.40.50.620:FF:000037">
    <property type="entry name" value="Glutamine--tRNA ligase cytoplasmic"/>
    <property type="match status" value="1"/>
</dbReference>
<dbReference type="CDD" id="cd00807">
    <property type="entry name" value="GlnRS_core"/>
    <property type="match status" value="1"/>
</dbReference>
<evidence type="ECO:0000256" key="4">
    <source>
        <dbReference type="ARBA" id="ARBA00022741"/>
    </source>
</evidence>
<dbReference type="GO" id="GO:0005524">
    <property type="term" value="F:ATP binding"/>
    <property type="evidence" value="ECO:0007669"/>
    <property type="project" value="UniProtKB-UniRule"/>
</dbReference>
<comment type="subunit">
    <text evidence="9">Monomer.</text>
</comment>
<feature type="domain" description="Glutamyl/glutaminyl-tRNA synthetase class Ib anti-codon binding" evidence="12">
    <location>
        <begin position="350"/>
        <end position="451"/>
    </location>
</feature>